<proteinExistence type="predicted"/>
<dbReference type="Proteomes" id="UP000799764">
    <property type="component" value="Unassembled WGS sequence"/>
</dbReference>
<evidence type="ECO:0000313" key="2">
    <source>
        <dbReference type="EMBL" id="KAF2448172.1"/>
    </source>
</evidence>
<comment type="caution">
    <text evidence="2">The sequence shown here is derived from an EMBL/GenBank/DDBJ whole genome shotgun (WGS) entry which is preliminary data.</text>
</comment>
<dbReference type="EMBL" id="MU001495">
    <property type="protein sequence ID" value="KAF2448172.1"/>
    <property type="molecule type" value="Genomic_DNA"/>
</dbReference>
<accession>A0A9P4PQ70</accession>
<reference evidence="2" key="1">
    <citation type="journal article" date="2020" name="Stud. Mycol.">
        <title>101 Dothideomycetes genomes: a test case for predicting lifestyles and emergence of pathogens.</title>
        <authorList>
            <person name="Haridas S."/>
            <person name="Albert R."/>
            <person name="Binder M."/>
            <person name="Bloem J."/>
            <person name="Labutti K."/>
            <person name="Salamov A."/>
            <person name="Andreopoulos B."/>
            <person name="Baker S."/>
            <person name="Barry K."/>
            <person name="Bills G."/>
            <person name="Bluhm B."/>
            <person name="Cannon C."/>
            <person name="Castanera R."/>
            <person name="Culley D."/>
            <person name="Daum C."/>
            <person name="Ezra D."/>
            <person name="Gonzalez J."/>
            <person name="Henrissat B."/>
            <person name="Kuo A."/>
            <person name="Liang C."/>
            <person name="Lipzen A."/>
            <person name="Lutzoni F."/>
            <person name="Magnuson J."/>
            <person name="Mondo S."/>
            <person name="Nolan M."/>
            <person name="Ohm R."/>
            <person name="Pangilinan J."/>
            <person name="Park H.-J."/>
            <person name="Ramirez L."/>
            <person name="Alfaro M."/>
            <person name="Sun H."/>
            <person name="Tritt A."/>
            <person name="Yoshinaga Y."/>
            <person name="Zwiers L.-H."/>
            <person name="Turgeon B."/>
            <person name="Goodwin S."/>
            <person name="Spatafora J."/>
            <person name="Crous P."/>
            <person name="Grigoriev I."/>
        </authorList>
    </citation>
    <scope>NUCLEOTIDE SEQUENCE</scope>
    <source>
        <strain evidence="2">CBS 690.94</strain>
    </source>
</reference>
<gene>
    <name evidence="2" type="ORF">P171DRAFT_207221</name>
</gene>
<evidence type="ECO:0000313" key="3">
    <source>
        <dbReference type="Proteomes" id="UP000799764"/>
    </source>
</evidence>
<dbReference type="OrthoDB" id="3918328at2759"/>
<name>A0A9P4PQ70_9PLEO</name>
<organism evidence="2 3">
    <name type="scientific">Karstenula rhodostoma CBS 690.94</name>
    <dbReference type="NCBI Taxonomy" id="1392251"/>
    <lineage>
        <taxon>Eukaryota</taxon>
        <taxon>Fungi</taxon>
        <taxon>Dikarya</taxon>
        <taxon>Ascomycota</taxon>
        <taxon>Pezizomycotina</taxon>
        <taxon>Dothideomycetes</taxon>
        <taxon>Pleosporomycetidae</taxon>
        <taxon>Pleosporales</taxon>
        <taxon>Massarineae</taxon>
        <taxon>Didymosphaeriaceae</taxon>
        <taxon>Karstenula</taxon>
    </lineage>
</organism>
<protein>
    <submittedName>
        <fullName evidence="2">Uncharacterized protein</fullName>
    </submittedName>
</protein>
<dbReference type="AlphaFoldDB" id="A0A9P4PQ70"/>
<feature type="region of interest" description="Disordered" evidence="1">
    <location>
        <begin position="336"/>
        <end position="360"/>
    </location>
</feature>
<keyword evidence="3" id="KW-1185">Reference proteome</keyword>
<evidence type="ECO:0000256" key="1">
    <source>
        <dbReference type="SAM" id="MobiDB-lite"/>
    </source>
</evidence>
<sequence>MPRRPIRFQSTQLLCCRTPYKSERRMYDRLHMQTEVDNPPKPSHAKIGIRRRQIYRRRIYRQKDGFDIREFDSFLLSPNTWEMVLTVTRGGIRIRGFEGALYPQVTCSERESPVVPTPFSPSLESHGYCRNVMVLPHDSGTILDQTERLCGYDEFEIKRRHFDFEELGTDDEAANWPEQPAESGQTKDAVPLSALQQLNTLGHQGCDSSKAGYPKEVITFPSPHPPHGSLRISAESPFDQPSFDINTDNEFGQSCVDDCDCDLMPDLMYDDEIVPERLHHVPGSELEPDFDIDTGPDMVLTFHPDAMSPFHPNAIYENRVRSDPLNIDVLQKTPKTTKAYRRRATRSGPECSRDRHRRNPKARAQCLRDRSFRSASIPIEAPTALRADSITILTSEELKPRRKHCAFVQEQELRCLFEDRVGTPHLSELQPGDDVNAQLNVDELSVGGEVAALSIADGPTQGLSAFAITDIPNQELGPG</sequence>